<dbReference type="InterPro" id="IPR003374">
    <property type="entry name" value="ApbE-like_sf"/>
</dbReference>
<keyword evidence="7" id="KW-0274">FAD</keyword>
<evidence type="ECO:0000256" key="5">
    <source>
        <dbReference type="ARBA" id="ARBA00022679"/>
    </source>
</evidence>
<dbReference type="STRING" id="1798525.A3G90_04275"/>
<comment type="catalytic activity">
    <reaction evidence="10">
        <text>L-threonyl-[protein] + FAD = FMN-L-threonyl-[protein] + AMP + H(+)</text>
        <dbReference type="Rhea" id="RHEA:36847"/>
        <dbReference type="Rhea" id="RHEA-COMP:11060"/>
        <dbReference type="Rhea" id="RHEA-COMP:11061"/>
        <dbReference type="ChEBI" id="CHEBI:15378"/>
        <dbReference type="ChEBI" id="CHEBI:30013"/>
        <dbReference type="ChEBI" id="CHEBI:57692"/>
        <dbReference type="ChEBI" id="CHEBI:74257"/>
        <dbReference type="ChEBI" id="CHEBI:456215"/>
        <dbReference type="EC" id="2.7.1.180"/>
    </reaction>
</comment>
<evidence type="ECO:0000256" key="10">
    <source>
        <dbReference type="ARBA" id="ARBA00048540"/>
    </source>
</evidence>
<dbReference type="PANTHER" id="PTHR30040:SF2">
    <property type="entry name" value="FAD:PROTEIN FMN TRANSFERASE"/>
    <property type="match status" value="1"/>
</dbReference>
<evidence type="ECO:0000256" key="9">
    <source>
        <dbReference type="ARBA" id="ARBA00031306"/>
    </source>
</evidence>
<keyword evidence="5" id="KW-0808">Transferase</keyword>
<dbReference type="PANTHER" id="PTHR30040">
    <property type="entry name" value="THIAMINE BIOSYNTHESIS LIPOPROTEIN APBE"/>
    <property type="match status" value="1"/>
</dbReference>
<keyword evidence="4" id="KW-0285">Flavoprotein</keyword>
<gene>
    <name evidence="11" type="ORF">A3G90_04275</name>
</gene>
<evidence type="ECO:0000256" key="2">
    <source>
        <dbReference type="ARBA" id="ARBA00011955"/>
    </source>
</evidence>
<proteinExistence type="predicted"/>
<dbReference type="GO" id="GO:0016740">
    <property type="term" value="F:transferase activity"/>
    <property type="evidence" value="ECO:0007669"/>
    <property type="project" value="UniProtKB-KW"/>
</dbReference>
<keyword evidence="8" id="KW-0460">Magnesium</keyword>
<reference evidence="11 12" key="1">
    <citation type="journal article" date="2016" name="Nat. Commun.">
        <title>Thousands of microbial genomes shed light on interconnected biogeochemical processes in an aquifer system.</title>
        <authorList>
            <person name="Anantharaman K."/>
            <person name="Brown C.T."/>
            <person name="Hug L.A."/>
            <person name="Sharon I."/>
            <person name="Castelle C.J."/>
            <person name="Probst A.J."/>
            <person name="Thomas B.C."/>
            <person name="Singh A."/>
            <person name="Wilkins M.J."/>
            <person name="Karaoz U."/>
            <person name="Brodie E.L."/>
            <person name="Williams K.H."/>
            <person name="Hubbard S.S."/>
            <person name="Banfield J.F."/>
        </authorList>
    </citation>
    <scope>NUCLEOTIDE SEQUENCE [LARGE SCALE GENOMIC DNA]</scope>
</reference>
<dbReference type="GO" id="GO:0046872">
    <property type="term" value="F:metal ion binding"/>
    <property type="evidence" value="ECO:0007669"/>
    <property type="project" value="UniProtKB-KW"/>
</dbReference>
<evidence type="ECO:0000313" key="12">
    <source>
        <dbReference type="Proteomes" id="UP000177325"/>
    </source>
</evidence>
<dbReference type="InterPro" id="IPR024932">
    <property type="entry name" value="ApbE"/>
</dbReference>
<dbReference type="Pfam" id="PF02424">
    <property type="entry name" value="ApbE"/>
    <property type="match status" value="1"/>
</dbReference>
<dbReference type="AlphaFoldDB" id="A0A1F6FHA4"/>
<keyword evidence="6" id="KW-0479">Metal-binding</keyword>
<evidence type="ECO:0000256" key="7">
    <source>
        <dbReference type="ARBA" id="ARBA00022827"/>
    </source>
</evidence>
<evidence type="ECO:0000256" key="3">
    <source>
        <dbReference type="ARBA" id="ARBA00016337"/>
    </source>
</evidence>
<evidence type="ECO:0000256" key="6">
    <source>
        <dbReference type="ARBA" id="ARBA00022723"/>
    </source>
</evidence>
<evidence type="ECO:0000256" key="4">
    <source>
        <dbReference type="ARBA" id="ARBA00022630"/>
    </source>
</evidence>
<evidence type="ECO:0000256" key="8">
    <source>
        <dbReference type="ARBA" id="ARBA00022842"/>
    </source>
</evidence>
<dbReference type="SUPFAM" id="SSF143631">
    <property type="entry name" value="ApbE-like"/>
    <property type="match status" value="1"/>
</dbReference>
<evidence type="ECO:0000313" key="11">
    <source>
        <dbReference type="EMBL" id="OGG85243.1"/>
    </source>
</evidence>
<protein>
    <recommendedName>
        <fullName evidence="3">FAD:protein FMN transferase</fullName>
        <ecNumber evidence="2">2.7.1.180</ecNumber>
    </recommendedName>
    <alternativeName>
        <fullName evidence="9">Flavin transferase</fullName>
    </alternativeName>
</protein>
<dbReference type="EMBL" id="MFMM01000001">
    <property type="protein sequence ID" value="OGG85243.1"/>
    <property type="molecule type" value="Genomic_DNA"/>
</dbReference>
<accession>A0A1F6FHA4</accession>
<evidence type="ECO:0000256" key="1">
    <source>
        <dbReference type="ARBA" id="ARBA00001946"/>
    </source>
</evidence>
<sequence>MITLPTITGLGTQWWVEVFDDISTEKAQTVYDDVRLFITKFEDRYSRFNPDSIISTLNAAHKFPNPDAETIEILEYGLSLYHDTHEVFNFLVGEAMEQSGYDALYSFTPKSESLTTPDPTHSLSITPEKLILSVGQVDIGGYGKGYLIDLIALRLQQVHNLECFLINGGGDMYGTSDLGKPITIYLEHPSEANTYLKETTLLNEGFAASTTQKRRWENAGKVYTHIIDTKAGQSSQSGLAVFVKALSAKTADAWATTLLISAPENHTDMMTEKSIRAAIYDEQQKTLKYYGEF</sequence>
<organism evidence="11 12">
    <name type="scientific">Candidatus Kaiserbacteria bacterium RIFCSPLOWO2_12_FULL_45_26</name>
    <dbReference type="NCBI Taxonomy" id="1798525"/>
    <lineage>
        <taxon>Bacteria</taxon>
        <taxon>Candidatus Kaiseribacteriota</taxon>
    </lineage>
</organism>
<dbReference type="EC" id="2.7.1.180" evidence="2"/>
<comment type="cofactor">
    <cofactor evidence="1">
        <name>Mg(2+)</name>
        <dbReference type="ChEBI" id="CHEBI:18420"/>
    </cofactor>
</comment>
<comment type="caution">
    <text evidence="11">The sequence shown here is derived from an EMBL/GenBank/DDBJ whole genome shotgun (WGS) entry which is preliminary data.</text>
</comment>
<dbReference type="Gene3D" id="3.10.520.10">
    <property type="entry name" value="ApbE-like domains"/>
    <property type="match status" value="1"/>
</dbReference>
<name>A0A1F6FHA4_9BACT</name>
<dbReference type="Proteomes" id="UP000177325">
    <property type="component" value="Unassembled WGS sequence"/>
</dbReference>